<dbReference type="STRING" id="1121098.HMPREF1534_02318"/>
<keyword evidence="3" id="KW-1185">Reference proteome</keyword>
<dbReference type="EMBL" id="AQHY01000026">
    <property type="protein sequence ID" value="EOA54440.1"/>
    <property type="molecule type" value="Genomic_DNA"/>
</dbReference>
<reference evidence="2 3" key="1">
    <citation type="submission" date="2013-04" db="EMBL/GenBank/DDBJ databases">
        <title>The Genome Sequence of Bacteroides massiliensis DSM 17679.</title>
        <authorList>
            <consortium name="The Broad Institute Genomics Platform"/>
            <person name="Earl A."/>
            <person name="Ward D."/>
            <person name="Feldgarden M."/>
            <person name="Gevers D."/>
            <person name="Martens E."/>
            <person name="Fenner L."/>
            <person name="Roux V."/>
            <person name="Mallet M.N."/>
            <person name="Raoult D."/>
            <person name="Walker B."/>
            <person name="Young S."/>
            <person name="Zeng Q."/>
            <person name="Gargeya S."/>
            <person name="Fitzgerald M."/>
            <person name="Haas B."/>
            <person name="Abouelleil A."/>
            <person name="Allen A.W."/>
            <person name="Alvarado L."/>
            <person name="Arachchi H.M."/>
            <person name="Berlin A.M."/>
            <person name="Chapman S.B."/>
            <person name="Gainer-Dewar J."/>
            <person name="Goldberg J."/>
            <person name="Griggs A."/>
            <person name="Gujja S."/>
            <person name="Hansen M."/>
            <person name="Howarth C."/>
            <person name="Imamovic A."/>
            <person name="Ireland A."/>
            <person name="Larimer J."/>
            <person name="McCowan C."/>
            <person name="Murphy C."/>
            <person name="Pearson M."/>
            <person name="Poon T.W."/>
            <person name="Priest M."/>
            <person name="Roberts A."/>
            <person name="Saif S."/>
            <person name="Shea T."/>
            <person name="Sisk P."/>
            <person name="Sykes S."/>
            <person name="Wortman J."/>
            <person name="Nusbaum C."/>
            <person name="Birren B."/>
        </authorList>
    </citation>
    <scope>NUCLEOTIDE SEQUENCE [LARGE SCALE GENOMIC DNA]</scope>
    <source>
        <strain evidence="3">B84634 / Timone 84634 / DSM 17679 / JCM 13223</strain>
    </source>
</reference>
<keyword evidence="1" id="KW-0472">Membrane</keyword>
<dbReference type="GeneID" id="60061745"/>
<gene>
    <name evidence="2" type="ORF">HMPREF1534_02318</name>
</gene>
<dbReference type="AlphaFoldDB" id="U6RD92"/>
<dbReference type="Proteomes" id="UP000017831">
    <property type="component" value="Unassembled WGS sequence"/>
</dbReference>
<evidence type="ECO:0000256" key="1">
    <source>
        <dbReference type="SAM" id="Phobius"/>
    </source>
</evidence>
<organism evidence="2 3">
    <name type="scientific">Phocaeicola massiliensis B84634 = Timone 84634 = DSM 17679 = JCM 13223</name>
    <dbReference type="NCBI Taxonomy" id="1121098"/>
    <lineage>
        <taxon>Bacteria</taxon>
        <taxon>Pseudomonadati</taxon>
        <taxon>Bacteroidota</taxon>
        <taxon>Bacteroidia</taxon>
        <taxon>Bacteroidales</taxon>
        <taxon>Bacteroidaceae</taxon>
        <taxon>Phocaeicola</taxon>
    </lineage>
</organism>
<dbReference type="HOGENOM" id="CLU_2476877_0_0_10"/>
<feature type="transmembrane region" description="Helical" evidence="1">
    <location>
        <begin position="12"/>
        <end position="34"/>
    </location>
</feature>
<name>U6RD92_9BACT</name>
<keyword evidence="1" id="KW-1133">Transmembrane helix</keyword>
<dbReference type="PATRIC" id="fig|1121098.3.peg.2359"/>
<comment type="caution">
    <text evidence="2">The sequence shown here is derived from an EMBL/GenBank/DDBJ whole genome shotgun (WGS) entry which is preliminary data.</text>
</comment>
<evidence type="ECO:0000313" key="3">
    <source>
        <dbReference type="Proteomes" id="UP000017831"/>
    </source>
</evidence>
<proteinExistence type="predicted"/>
<feature type="transmembrane region" description="Helical" evidence="1">
    <location>
        <begin position="46"/>
        <end position="79"/>
    </location>
</feature>
<accession>U6RD92</accession>
<evidence type="ECO:0000313" key="2">
    <source>
        <dbReference type="EMBL" id="EOA54440.1"/>
    </source>
</evidence>
<sequence>MKKELSIRLSLLGRVKLFVAGWADAYANLFSLYLGEKVSTGHVMRITHAVVAFMVLVFSYCSNPLLSMLFLIWFVLTLLDCKKSGVH</sequence>
<keyword evidence="1" id="KW-0812">Transmembrane</keyword>
<dbReference type="RefSeq" id="WP_005941132.1">
    <property type="nucleotide sequence ID" value="NZ_KB890325.1"/>
</dbReference>
<protein>
    <submittedName>
        <fullName evidence="2">Uncharacterized protein</fullName>
    </submittedName>
</protein>